<evidence type="ECO:0008006" key="4">
    <source>
        <dbReference type="Google" id="ProtNLM"/>
    </source>
</evidence>
<feature type="region of interest" description="Disordered" evidence="1">
    <location>
        <begin position="405"/>
        <end position="436"/>
    </location>
</feature>
<protein>
    <recommendedName>
        <fullName evidence="4">TSL-kinase interacting protein 1</fullName>
    </recommendedName>
</protein>
<sequence>MRAPKRDHEVADEASKRSRIKVGTGCSVPKVSSRTTGGKRCKNITDAEHLNGDNDITSVGKENISSPTESFSENLQVKESGDFEKTNNVQSVRKSYAKIKLQLFPIDETTREGLEKDGHNPHLELILSKRKKISSVINHLSSKWASSSTVTGELMLFPYDIRLDNLSEYKQWTLKDKDTADDVYTAIERPSVFRLRYGWFPHLERSGYFLSRTASCFADCLRPEDLKKVSNMDGKTRDDQGSAQKVDNQKGKLFCGLTQNAAVGDTVASDRAAEILENSEIDVALSLSSSLWGNISIGGLLSEESLQPVPSSSNARPTGTGSYVQQVPFSCDSFDAAIAAHILSQSQSRQKRTAMQSSIYDAEETCDAFPSQKLASILDAEETCHAHASSNSFKFPCSFEEKSRGGLYKPIPRQEPQKTSSSPQTQGVDNSTNSLGLGDIKWSQGDSLGPLGFSLSSQPFINSDSMNFSNLFAMSRDKIQSSSMSTSDVKVAPS</sequence>
<dbReference type="GO" id="GO:0005634">
    <property type="term" value="C:nucleus"/>
    <property type="evidence" value="ECO:0007669"/>
    <property type="project" value="TreeGrafter"/>
</dbReference>
<keyword evidence="3" id="KW-1185">Reference proteome</keyword>
<dbReference type="OrthoDB" id="745018at2759"/>
<reference evidence="2 3" key="1">
    <citation type="journal article" date="2018" name="Science">
        <title>The opium poppy genome and morphinan production.</title>
        <authorList>
            <person name="Guo L."/>
            <person name="Winzer T."/>
            <person name="Yang X."/>
            <person name="Li Y."/>
            <person name="Ning Z."/>
            <person name="He Z."/>
            <person name="Teodor R."/>
            <person name="Lu Y."/>
            <person name="Bowser T.A."/>
            <person name="Graham I.A."/>
            <person name="Ye K."/>
        </authorList>
    </citation>
    <scope>NUCLEOTIDE SEQUENCE [LARGE SCALE GENOMIC DNA]</scope>
    <source>
        <strain evidence="3">cv. HN1</strain>
        <tissue evidence="2">Leaves</tissue>
    </source>
</reference>
<dbReference type="EMBL" id="CM010715">
    <property type="protein sequence ID" value="RZC44094.1"/>
    <property type="molecule type" value="Genomic_DNA"/>
</dbReference>
<organism evidence="2 3">
    <name type="scientific">Papaver somniferum</name>
    <name type="common">Opium poppy</name>
    <dbReference type="NCBI Taxonomy" id="3469"/>
    <lineage>
        <taxon>Eukaryota</taxon>
        <taxon>Viridiplantae</taxon>
        <taxon>Streptophyta</taxon>
        <taxon>Embryophyta</taxon>
        <taxon>Tracheophyta</taxon>
        <taxon>Spermatophyta</taxon>
        <taxon>Magnoliopsida</taxon>
        <taxon>Ranunculales</taxon>
        <taxon>Papaveraceae</taxon>
        <taxon>Papaveroideae</taxon>
        <taxon>Papaver</taxon>
    </lineage>
</organism>
<feature type="region of interest" description="Disordered" evidence="1">
    <location>
        <begin position="1"/>
        <end position="40"/>
    </location>
</feature>
<dbReference type="GO" id="GO:0007389">
    <property type="term" value="P:pattern specification process"/>
    <property type="evidence" value="ECO:0007669"/>
    <property type="project" value="TreeGrafter"/>
</dbReference>
<accession>A0A4Y7I5M3</accession>
<proteinExistence type="predicted"/>
<feature type="compositionally biased region" description="Polar residues" evidence="1">
    <location>
        <begin position="417"/>
        <end position="435"/>
    </location>
</feature>
<evidence type="ECO:0000313" key="3">
    <source>
        <dbReference type="Proteomes" id="UP000316621"/>
    </source>
</evidence>
<dbReference type="AlphaFoldDB" id="A0A4Y7I5M3"/>
<feature type="compositionally biased region" description="Basic and acidic residues" evidence="1">
    <location>
        <begin position="1"/>
        <end position="16"/>
    </location>
</feature>
<dbReference type="GO" id="GO:0003682">
    <property type="term" value="F:chromatin binding"/>
    <property type="evidence" value="ECO:0007669"/>
    <property type="project" value="InterPro"/>
</dbReference>
<dbReference type="OMA" id="WTRSDSC"/>
<dbReference type="PANTHER" id="PTHR21677">
    <property type="entry name" value="CRAMPED PROTEIN"/>
    <property type="match status" value="1"/>
</dbReference>
<dbReference type="InterPro" id="IPR055315">
    <property type="entry name" value="Cramped-like"/>
</dbReference>
<dbReference type="PANTHER" id="PTHR21677:SF4">
    <property type="entry name" value="TSL-KINASE INTERACTING-LIKE PROTEIN"/>
    <property type="match status" value="1"/>
</dbReference>
<dbReference type="STRING" id="3469.A0A4Y7I5M3"/>
<evidence type="ECO:0000256" key="1">
    <source>
        <dbReference type="SAM" id="MobiDB-lite"/>
    </source>
</evidence>
<evidence type="ECO:0000313" key="2">
    <source>
        <dbReference type="EMBL" id="RZC44094.1"/>
    </source>
</evidence>
<dbReference type="Proteomes" id="UP000316621">
    <property type="component" value="Chromosome 1"/>
</dbReference>
<name>A0A4Y7I5M3_PAPSO</name>
<gene>
    <name evidence="2" type="ORF">C5167_037037</name>
</gene>
<dbReference type="Gramene" id="RZC44094">
    <property type="protein sequence ID" value="RZC44094"/>
    <property type="gene ID" value="C5167_037037"/>
</dbReference>